<organism evidence="1">
    <name type="scientific">Micrurus spixii</name>
    <name type="common">Amazon coral snake</name>
    <dbReference type="NCBI Taxonomy" id="129469"/>
    <lineage>
        <taxon>Eukaryota</taxon>
        <taxon>Metazoa</taxon>
        <taxon>Chordata</taxon>
        <taxon>Craniata</taxon>
        <taxon>Vertebrata</taxon>
        <taxon>Euteleostomi</taxon>
        <taxon>Lepidosauria</taxon>
        <taxon>Squamata</taxon>
        <taxon>Bifurcata</taxon>
        <taxon>Unidentata</taxon>
        <taxon>Episquamata</taxon>
        <taxon>Toxicofera</taxon>
        <taxon>Serpentes</taxon>
        <taxon>Colubroidea</taxon>
        <taxon>Elapidae</taxon>
        <taxon>Elapinae</taxon>
        <taxon>Micrurus</taxon>
    </lineage>
</organism>
<proteinExistence type="predicted"/>
<reference evidence="1" key="1">
    <citation type="submission" date="2017-07" db="EMBL/GenBank/DDBJ databases">
        <authorList>
            <person name="Mikheyev A."/>
            <person name="Grau M."/>
        </authorList>
    </citation>
    <scope>NUCLEOTIDE SEQUENCE</scope>
    <source>
        <tissue evidence="1">Venom_gland</tissue>
    </source>
</reference>
<reference evidence="1" key="2">
    <citation type="submission" date="2017-11" db="EMBL/GenBank/DDBJ databases">
        <title>Coralsnake Venomics: Analyses of Venom Gland Transcriptomes and Proteomes of Six Brazilian Taxa.</title>
        <authorList>
            <person name="Aird S.D."/>
            <person name="Jorge da Silva N."/>
            <person name="Qiu L."/>
            <person name="Villar-Briones A."/>
            <person name="Aparecida-Saddi V."/>
            <person name="Campos-Telles M.P."/>
            <person name="Grau M."/>
            <person name="Mikheyev A.S."/>
        </authorList>
    </citation>
    <scope>NUCLEOTIDE SEQUENCE</scope>
    <source>
        <tissue evidence="1">Venom_gland</tissue>
    </source>
</reference>
<dbReference type="AlphaFoldDB" id="A0A2D4M009"/>
<name>A0A2D4M009_9SAUR</name>
<dbReference type="EMBL" id="IACM01052340">
    <property type="protein sequence ID" value="LAB26293.1"/>
    <property type="molecule type" value="Transcribed_RNA"/>
</dbReference>
<dbReference type="PANTHER" id="PTHR31635:SF196">
    <property type="entry name" value="REVERSE TRANSCRIPTASE DOMAIN-CONTAINING PROTEIN-RELATED"/>
    <property type="match status" value="1"/>
</dbReference>
<sequence>MEAMFHPNTMDISKKLKYHQILNKEGKLKSIYELEAQGLSIDQWSYLQVAMRYDRDAKEFGLEIKNTQLDKIFLGQEKNMISKLYNYLIEFNLTEEIVKGPMIVWANFFGYNINLNDWEEIWHKNLTLTKSVSYKENLYKMLYRWHLAPSRLAKMYPKVNSTCWKCKGNNGTFFHLWWKCPEITKFWIRIKVWIEEIIQDRLKWKLELFLLGIIKRDYSLRVRYLIIHILMNFTGILLEKPQCTTSIFCHSENIPMSRKRKPYIEIKRER</sequence>
<evidence type="ECO:0000313" key="1">
    <source>
        <dbReference type="EMBL" id="LAB26293.1"/>
    </source>
</evidence>
<dbReference type="PANTHER" id="PTHR31635">
    <property type="entry name" value="REVERSE TRANSCRIPTASE DOMAIN-CONTAINING PROTEIN-RELATED"/>
    <property type="match status" value="1"/>
</dbReference>
<accession>A0A2D4M009</accession>
<evidence type="ECO:0008006" key="2">
    <source>
        <dbReference type="Google" id="ProtNLM"/>
    </source>
</evidence>
<protein>
    <recommendedName>
        <fullName evidence="2">Reverse transcriptase zinc-binding domain-containing protein</fullName>
    </recommendedName>
</protein>